<dbReference type="SUPFAM" id="SSF51445">
    <property type="entry name" value="(Trans)glycosidases"/>
    <property type="match status" value="1"/>
</dbReference>
<name>A0A9X1PBA4_9BACT</name>
<dbReference type="Pfam" id="PF03537">
    <property type="entry name" value="Glyco_hydro_114"/>
    <property type="match status" value="1"/>
</dbReference>
<organism evidence="3 4">
    <name type="scientific">Dyadobacter fanqingshengii</name>
    <dbReference type="NCBI Taxonomy" id="2906443"/>
    <lineage>
        <taxon>Bacteria</taxon>
        <taxon>Pseudomonadati</taxon>
        <taxon>Bacteroidota</taxon>
        <taxon>Cytophagia</taxon>
        <taxon>Cytophagales</taxon>
        <taxon>Spirosomataceae</taxon>
        <taxon>Dyadobacter</taxon>
    </lineage>
</organism>
<dbReference type="Gene3D" id="3.20.20.70">
    <property type="entry name" value="Aldolase class I"/>
    <property type="match status" value="1"/>
</dbReference>
<dbReference type="EMBL" id="JAJTTA010000002">
    <property type="protein sequence ID" value="MCF0041372.1"/>
    <property type="molecule type" value="Genomic_DNA"/>
</dbReference>
<proteinExistence type="predicted"/>
<protein>
    <submittedName>
        <fullName evidence="3">Endo alpha-1,4 polygalactosaminidase</fullName>
    </submittedName>
</protein>
<feature type="domain" description="Glycoside-hydrolase family GH114 TIM-barrel" evidence="2">
    <location>
        <begin position="22"/>
        <end position="119"/>
    </location>
</feature>
<dbReference type="PANTHER" id="PTHR35882">
    <property type="entry name" value="PELA"/>
    <property type="match status" value="1"/>
</dbReference>
<dbReference type="PRINTS" id="PR01545">
    <property type="entry name" value="THEMAYE10DUF"/>
</dbReference>
<evidence type="ECO:0000313" key="3">
    <source>
        <dbReference type="EMBL" id="MCF0041372.1"/>
    </source>
</evidence>
<evidence type="ECO:0000259" key="2">
    <source>
        <dbReference type="Pfam" id="PF03537"/>
    </source>
</evidence>
<dbReference type="Proteomes" id="UP001139700">
    <property type="component" value="Unassembled WGS sequence"/>
</dbReference>
<dbReference type="RefSeq" id="WP_234614053.1">
    <property type="nucleotide sequence ID" value="NZ_CP098806.1"/>
</dbReference>
<sequence>MSCNNSDDIPAGGDNESRPFTAAEVEQLRKKANGGKRLVICYMSIGEAEDYRYYWQENWTKNPPEWIAAENPDWPGNYKVKYWNEEWQGLIYKNQHSYLNKIIAAGFDGVYLDIIDAFEYFEE</sequence>
<dbReference type="AlphaFoldDB" id="A0A9X1PBA4"/>
<reference evidence="3" key="1">
    <citation type="submission" date="2021-12" db="EMBL/GenBank/DDBJ databases">
        <title>Novel species in genus Dyadobacter.</title>
        <authorList>
            <person name="Ma C."/>
        </authorList>
    </citation>
    <scope>NUCLEOTIDE SEQUENCE</scope>
    <source>
        <strain evidence="3">CY399</strain>
    </source>
</reference>
<accession>A0A9X1PBA4</accession>
<dbReference type="InterPro" id="IPR004352">
    <property type="entry name" value="GH114_TIM-barrel"/>
</dbReference>
<feature type="region of interest" description="Disordered" evidence="1">
    <location>
        <begin position="1"/>
        <end position="22"/>
    </location>
</feature>
<evidence type="ECO:0000313" key="4">
    <source>
        <dbReference type="Proteomes" id="UP001139700"/>
    </source>
</evidence>
<dbReference type="PANTHER" id="PTHR35882:SF1">
    <property type="match status" value="1"/>
</dbReference>
<evidence type="ECO:0000256" key="1">
    <source>
        <dbReference type="SAM" id="MobiDB-lite"/>
    </source>
</evidence>
<keyword evidence="4" id="KW-1185">Reference proteome</keyword>
<gene>
    <name evidence="3" type="ORF">LXM24_14810</name>
</gene>
<dbReference type="InterPro" id="IPR017853">
    <property type="entry name" value="GH"/>
</dbReference>
<dbReference type="InterPro" id="IPR016062">
    <property type="entry name" value="TM1410-rel"/>
</dbReference>
<comment type="caution">
    <text evidence="3">The sequence shown here is derived from an EMBL/GenBank/DDBJ whole genome shotgun (WGS) entry which is preliminary data.</text>
</comment>
<dbReference type="InterPro" id="IPR013785">
    <property type="entry name" value="Aldolase_TIM"/>
</dbReference>